<keyword evidence="7" id="KW-0675">Receptor</keyword>
<evidence type="ECO:0000256" key="1">
    <source>
        <dbReference type="ARBA" id="ARBA00004651"/>
    </source>
</evidence>
<dbReference type="GO" id="GO:0005886">
    <property type="term" value="C:plasma membrane"/>
    <property type="evidence" value="ECO:0007669"/>
    <property type="project" value="UniProtKB-SubCell"/>
</dbReference>
<dbReference type="Proteomes" id="UP000070444">
    <property type="component" value="Unassembled WGS sequence"/>
</dbReference>
<keyword evidence="12" id="KW-1185">Reference proteome</keyword>
<dbReference type="CDD" id="cd00637">
    <property type="entry name" value="7tm_classA_rhodopsin-like"/>
    <property type="match status" value="1"/>
</dbReference>
<feature type="transmembrane region" description="Helical" evidence="9">
    <location>
        <begin position="131"/>
        <end position="152"/>
    </location>
</feature>
<evidence type="ECO:0000256" key="3">
    <source>
        <dbReference type="ARBA" id="ARBA00022692"/>
    </source>
</evidence>
<evidence type="ECO:0000256" key="7">
    <source>
        <dbReference type="ARBA" id="ARBA00023170"/>
    </source>
</evidence>
<keyword evidence="5" id="KW-0297">G-protein coupled receptor</keyword>
<feature type="transmembrane region" description="Helical" evidence="9">
    <location>
        <begin position="172"/>
        <end position="194"/>
    </location>
</feature>
<dbReference type="InterPro" id="IPR000276">
    <property type="entry name" value="GPCR_Rhodpsn"/>
</dbReference>
<evidence type="ECO:0000256" key="6">
    <source>
        <dbReference type="ARBA" id="ARBA00023136"/>
    </source>
</evidence>
<accession>A0A137P1Z2</accession>
<dbReference type="PROSITE" id="PS50262">
    <property type="entry name" value="G_PROTEIN_RECEP_F1_2"/>
    <property type="match status" value="1"/>
</dbReference>
<keyword evidence="8" id="KW-0807">Transducer</keyword>
<feature type="transmembrane region" description="Helical" evidence="9">
    <location>
        <begin position="18"/>
        <end position="43"/>
    </location>
</feature>
<keyword evidence="2" id="KW-1003">Cell membrane</keyword>
<evidence type="ECO:0000313" key="12">
    <source>
        <dbReference type="Proteomes" id="UP000070444"/>
    </source>
</evidence>
<dbReference type="SUPFAM" id="SSF81321">
    <property type="entry name" value="Family A G protein-coupled receptor-like"/>
    <property type="match status" value="1"/>
</dbReference>
<keyword evidence="6 9" id="KW-0472">Membrane</keyword>
<feature type="transmembrane region" description="Helical" evidence="9">
    <location>
        <begin position="264"/>
        <end position="282"/>
    </location>
</feature>
<feature type="transmembrane region" description="Helical" evidence="9">
    <location>
        <begin position="55"/>
        <end position="76"/>
    </location>
</feature>
<dbReference type="InterPro" id="IPR017452">
    <property type="entry name" value="GPCR_Rhodpsn_7TM"/>
</dbReference>
<feature type="domain" description="G-protein coupled receptors family 1 profile" evidence="10">
    <location>
        <begin position="34"/>
        <end position="283"/>
    </location>
</feature>
<sequence>MTRLTIAETYDRIWPNPWILPLFYILASSLAVVMGITIIYTVIKHFRKDMHIDIQLALFLTVMDTVSGVDFLMAAICNLPPLNIYSSYYNICLVQVITGSTTFIASLVIIGVIALERCLIVVYNIKMKNTYYWLMISICVIIPLFNSILVISTDSIGLMSSGVFCHYDIQTYYGVVAYIIMLTLSAIAISTLVFSYTKIVLFRYHHSQTQQIELGMDPEKVRIETRRTTIKLMSILIINVGTNIPYVIAQIMGLFDNSYFNPKVAFFVIPWCGLNVFGIRVYF</sequence>
<dbReference type="PANTHER" id="PTHR24249">
    <property type="entry name" value="HISTAMINE RECEPTOR-RELATED G-PROTEIN COUPLED RECEPTOR"/>
    <property type="match status" value="1"/>
</dbReference>
<dbReference type="EMBL" id="KQ964549">
    <property type="protein sequence ID" value="KXN69076.1"/>
    <property type="molecule type" value="Genomic_DNA"/>
</dbReference>
<dbReference type="AlphaFoldDB" id="A0A137P1Z2"/>
<protein>
    <recommendedName>
        <fullName evidence="10">G-protein coupled receptors family 1 profile domain-containing protein</fullName>
    </recommendedName>
</protein>
<evidence type="ECO:0000256" key="9">
    <source>
        <dbReference type="SAM" id="Phobius"/>
    </source>
</evidence>
<gene>
    <name evidence="11" type="ORF">CONCODRAFT_8561</name>
</gene>
<dbReference type="GO" id="GO:0004930">
    <property type="term" value="F:G protein-coupled receptor activity"/>
    <property type="evidence" value="ECO:0007669"/>
    <property type="project" value="UniProtKB-KW"/>
</dbReference>
<dbReference type="Gene3D" id="1.20.1070.10">
    <property type="entry name" value="Rhodopsin 7-helix transmembrane proteins"/>
    <property type="match status" value="1"/>
</dbReference>
<dbReference type="PANTHER" id="PTHR24249:SF372">
    <property type="entry name" value="G-PROTEIN COUPLED RECEPTORS FAMILY 1 PROFILE DOMAIN-CONTAINING PROTEIN"/>
    <property type="match status" value="1"/>
</dbReference>
<dbReference type="PROSITE" id="PS00237">
    <property type="entry name" value="G_PROTEIN_RECEP_F1_1"/>
    <property type="match status" value="1"/>
</dbReference>
<evidence type="ECO:0000313" key="11">
    <source>
        <dbReference type="EMBL" id="KXN69076.1"/>
    </source>
</evidence>
<evidence type="ECO:0000259" key="10">
    <source>
        <dbReference type="PROSITE" id="PS50262"/>
    </source>
</evidence>
<evidence type="ECO:0000256" key="2">
    <source>
        <dbReference type="ARBA" id="ARBA00022475"/>
    </source>
</evidence>
<organism evidence="11 12">
    <name type="scientific">Conidiobolus coronatus (strain ATCC 28846 / CBS 209.66 / NRRL 28638)</name>
    <name type="common">Delacroixia coronata</name>
    <dbReference type="NCBI Taxonomy" id="796925"/>
    <lineage>
        <taxon>Eukaryota</taxon>
        <taxon>Fungi</taxon>
        <taxon>Fungi incertae sedis</taxon>
        <taxon>Zoopagomycota</taxon>
        <taxon>Entomophthoromycotina</taxon>
        <taxon>Entomophthoromycetes</taxon>
        <taxon>Entomophthorales</taxon>
        <taxon>Ancylistaceae</taxon>
        <taxon>Conidiobolus</taxon>
    </lineage>
</organism>
<proteinExistence type="predicted"/>
<feature type="transmembrane region" description="Helical" evidence="9">
    <location>
        <begin position="88"/>
        <end position="115"/>
    </location>
</feature>
<evidence type="ECO:0000256" key="5">
    <source>
        <dbReference type="ARBA" id="ARBA00023040"/>
    </source>
</evidence>
<comment type="subcellular location">
    <subcellularLocation>
        <location evidence="1">Cell membrane</location>
        <topology evidence="1">Multi-pass membrane protein</topology>
    </subcellularLocation>
</comment>
<dbReference type="InterPro" id="IPR050569">
    <property type="entry name" value="TAAR"/>
</dbReference>
<feature type="transmembrane region" description="Helical" evidence="9">
    <location>
        <begin position="232"/>
        <end position="252"/>
    </location>
</feature>
<name>A0A137P1Z2_CONC2</name>
<evidence type="ECO:0000256" key="8">
    <source>
        <dbReference type="ARBA" id="ARBA00023224"/>
    </source>
</evidence>
<keyword evidence="3 9" id="KW-0812">Transmembrane</keyword>
<evidence type="ECO:0000256" key="4">
    <source>
        <dbReference type="ARBA" id="ARBA00022989"/>
    </source>
</evidence>
<reference evidence="11 12" key="1">
    <citation type="journal article" date="2015" name="Genome Biol. Evol.">
        <title>Phylogenomic analyses indicate that early fungi evolved digesting cell walls of algal ancestors of land plants.</title>
        <authorList>
            <person name="Chang Y."/>
            <person name="Wang S."/>
            <person name="Sekimoto S."/>
            <person name="Aerts A.L."/>
            <person name="Choi C."/>
            <person name="Clum A."/>
            <person name="LaButti K.M."/>
            <person name="Lindquist E.A."/>
            <person name="Yee Ngan C."/>
            <person name="Ohm R.A."/>
            <person name="Salamov A.A."/>
            <person name="Grigoriev I.V."/>
            <person name="Spatafora J.W."/>
            <person name="Berbee M.L."/>
        </authorList>
    </citation>
    <scope>NUCLEOTIDE SEQUENCE [LARGE SCALE GENOMIC DNA]</scope>
    <source>
        <strain evidence="11 12">NRRL 28638</strain>
    </source>
</reference>
<keyword evidence="4 9" id="KW-1133">Transmembrane helix</keyword>